<dbReference type="PANTHER" id="PTHR43620:SF7">
    <property type="entry name" value="GLYCEROPHOSPHODIESTER PHOSPHODIESTERASE GDPD5-RELATED"/>
    <property type="match status" value="1"/>
</dbReference>
<dbReference type="PANTHER" id="PTHR43620">
    <property type="entry name" value="GLYCEROPHOSPHORYL DIESTER PHOSPHODIESTERASE"/>
    <property type="match status" value="1"/>
</dbReference>
<dbReference type="CDD" id="cd08602">
    <property type="entry name" value="GDPD_ScGlpQ1_like"/>
    <property type="match status" value="1"/>
</dbReference>
<protein>
    <recommendedName>
        <fullName evidence="2">glycerophosphodiester phosphodiesterase</fullName>
        <ecNumber evidence="2">3.1.4.46</ecNumber>
    </recommendedName>
</protein>
<feature type="signal peptide" evidence="7">
    <location>
        <begin position="1"/>
        <end position="28"/>
    </location>
</feature>
<organism evidence="9 10">
    <name type="scientific">Nocardioides caricicola</name>
    <dbReference type="NCBI Taxonomy" id="634770"/>
    <lineage>
        <taxon>Bacteria</taxon>
        <taxon>Bacillati</taxon>
        <taxon>Actinomycetota</taxon>
        <taxon>Actinomycetes</taxon>
        <taxon>Propionibacteriales</taxon>
        <taxon>Nocardioidaceae</taxon>
        <taxon>Nocardioides</taxon>
    </lineage>
</organism>
<name>A0ABW0MXM7_9ACTN</name>
<gene>
    <name evidence="9" type="ORF">ACFPKY_04870</name>
</gene>
<keyword evidence="10" id="KW-1185">Reference proteome</keyword>
<sequence>MTSRITPFAAAVAVALTAPLLTVSPAVAEHGHGPGAGHGHRAEPLVFAHRGASGYRPEHTLAAYQLAIDLGADYIEPDLVSTKDGVLVARHENEISGTTDVADHPEFADRRTTRTIDGRAVTGWFTEDFTLAELKTLRAKERLPQVRPENTAYDGQYEIPTLTEVLCLVQRAERRTGREIGVAPETKHPSYFDSIGLSMEEPLVRTLDRFGLDSKRSDVAIQSFEVGNLRELDRMTRVPLVQLVDALGGPADQAGTTYAAMVTPGGLRTVSRYADWLGAHKDWVLPRDPATGATGAASAVVGDAHRAGLKVVVWTIRNENQFMATNYRTGTDPNADGDVQAELRDFLEAGVDGVFADHPDAAVEAVERWED</sequence>
<dbReference type="PROSITE" id="PS51704">
    <property type="entry name" value="GP_PDE"/>
    <property type="match status" value="1"/>
</dbReference>
<feature type="domain" description="GP-PDE" evidence="8">
    <location>
        <begin position="44"/>
        <end position="366"/>
    </location>
</feature>
<proteinExistence type="inferred from homology"/>
<dbReference type="InterPro" id="IPR030395">
    <property type="entry name" value="GP_PDE_dom"/>
</dbReference>
<evidence type="ECO:0000256" key="7">
    <source>
        <dbReference type="SAM" id="SignalP"/>
    </source>
</evidence>
<evidence type="ECO:0000259" key="8">
    <source>
        <dbReference type="PROSITE" id="PS51704"/>
    </source>
</evidence>
<dbReference type="Pfam" id="PF03009">
    <property type="entry name" value="GDPD"/>
    <property type="match status" value="1"/>
</dbReference>
<keyword evidence="4" id="KW-0319">Glycerol metabolism</keyword>
<evidence type="ECO:0000256" key="6">
    <source>
        <dbReference type="ARBA" id="ARBA00047512"/>
    </source>
</evidence>
<evidence type="ECO:0000256" key="3">
    <source>
        <dbReference type="ARBA" id="ARBA00022729"/>
    </source>
</evidence>
<dbReference type="EC" id="3.1.4.46" evidence="2"/>
<dbReference type="EMBL" id="JBHSMD010000002">
    <property type="protein sequence ID" value="MFC5492416.1"/>
    <property type="molecule type" value="Genomic_DNA"/>
</dbReference>
<dbReference type="InterPro" id="IPR017946">
    <property type="entry name" value="PLC-like_Pdiesterase_TIM-brl"/>
</dbReference>
<feature type="chain" id="PRO_5046674673" description="glycerophosphodiester phosphodiesterase" evidence="7">
    <location>
        <begin position="29"/>
        <end position="371"/>
    </location>
</feature>
<evidence type="ECO:0000256" key="4">
    <source>
        <dbReference type="ARBA" id="ARBA00022798"/>
    </source>
</evidence>
<reference evidence="10" key="1">
    <citation type="journal article" date="2019" name="Int. J. Syst. Evol. Microbiol.">
        <title>The Global Catalogue of Microorganisms (GCM) 10K type strain sequencing project: providing services to taxonomists for standard genome sequencing and annotation.</title>
        <authorList>
            <consortium name="The Broad Institute Genomics Platform"/>
            <consortium name="The Broad Institute Genome Sequencing Center for Infectious Disease"/>
            <person name="Wu L."/>
            <person name="Ma J."/>
        </authorList>
    </citation>
    <scope>NUCLEOTIDE SEQUENCE [LARGE SCALE GENOMIC DNA]</scope>
    <source>
        <strain evidence="10">KACC 13778</strain>
    </source>
</reference>
<keyword evidence="3 7" id="KW-0732">Signal</keyword>
<dbReference type="Gene3D" id="3.20.20.190">
    <property type="entry name" value="Phosphatidylinositol (PI) phosphodiesterase"/>
    <property type="match status" value="1"/>
</dbReference>
<evidence type="ECO:0000256" key="5">
    <source>
        <dbReference type="ARBA" id="ARBA00022801"/>
    </source>
</evidence>
<dbReference type="Proteomes" id="UP001595956">
    <property type="component" value="Unassembled WGS sequence"/>
</dbReference>
<evidence type="ECO:0000313" key="9">
    <source>
        <dbReference type="EMBL" id="MFC5492416.1"/>
    </source>
</evidence>
<comment type="caution">
    <text evidence="9">The sequence shown here is derived from an EMBL/GenBank/DDBJ whole genome shotgun (WGS) entry which is preliminary data.</text>
</comment>
<comment type="catalytic activity">
    <reaction evidence="6">
        <text>a sn-glycero-3-phosphodiester + H2O = an alcohol + sn-glycerol 3-phosphate + H(+)</text>
        <dbReference type="Rhea" id="RHEA:12969"/>
        <dbReference type="ChEBI" id="CHEBI:15377"/>
        <dbReference type="ChEBI" id="CHEBI:15378"/>
        <dbReference type="ChEBI" id="CHEBI:30879"/>
        <dbReference type="ChEBI" id="CHEBI:57597"/>
        <dbReference type="ChEBI" id="CHEBI:83408"/>
        <dbReference type="EC" id="3.1.4.46"/>
    </reaction>
</comment>
<evidence type="ECO:0000256" key="2">
    <source>
        <dbReference type="ARBA" id="ARBA00012247"/>
    </source>
</evidence>
<evidence type="ECO:0000313" key="10">
    <source>
        <dbReference type="Proteomes" id="UP001595956"/>
    </source>
</evidence>
<accession>A0ABW0MXM7</accession>
<dbReference type="SUPFAM" id="SSF51695">
    <property type="entry name" value="PLC-like phosphodiesterases"/>
    <property type="match status" value="1"/>
</dbReference>
<comment type="similarity">
    <text evidence="1">Belongs to the glycerophosphoryl diester phosphodiesterase family.</text>
</comment>
<keyword evidence="5" id="KW-0378">Hydrolase</keyword>
<evidence type="ECO:0000256" key="1">
    <source>
        <dbReference type="ARBA" id="ARBA00007277"/>
    </source>
</evidence>
<dbReference type="RefSeq" id="WP_345170744.1">
    <property type="nucleotide sequence ID" value="NZ_BAABFQ010000003.1"/>
</dbReference>